<proteinExistence type="predicted"/>
<reference evidence="1" key="4">
    <citation type="submission" date="2019-03" db="UniProtKB">
        <authorList>
            <consortium name="EnsemblPlants"/>
        </authorList>
    </citation>
    <scope>IDENTIFICATION</scope>
</reference>
<dbReference type="Proteomes" id="UP000015105">
    <property type="component" value="Chromosome 6D"/>
</dbReference>
<reference evidence="2" key="2">
    <citation type="journal article" date="2017" name="Nat. Plants">
        <title>The Aegilops tauschii genome reveals multiple impacts of transposons.</title>
        <authorList>
            <person name="Zhao G."/>
            <person name="Zou C."/>
            <person name="Li K."/>
            <person name="Wang K."/>
            <person name="Li T."/>
            <person name="Gao L."/>
            <person name="Zhang X."/>
            <person name="Wang H."/>
            <person name="Yang Z."/>
            <person name="Liu X."/>
            <person name="Jiang W."/>
            <person name="Mao L."/>
            <person name="Kong X."/>
            <person name="Jiao Y."/>
            <person name="Jia J."/>
        </authorList>
    </citation>
    <scope>NUCLEOTIDE SEQUENCE [LARGE SCALE GENOMIC DNA]</scope>
    <source>
        <strain evidence="2">cv. AL8/78</strain>
    </source>
</reference>
<reference evidence="2" key="1">
    <citation type="journal article" date="2014" name="Science">
        <title>Ancient hybridizations among the ancestral genomes of bread wheat.</title>
        <authorList>
            <consortium name="International Wheat Genome Sequencing Consortium,"/>
            <person name="Marcussen T."/>
            <person name="Sandve S.R."/>
            <person name="Heier L."/>
            <person name="Spannagl M."/>
            <person name="Pfeifer M."/>
            <person name="Jakobsen K.S."/>
            <person name="Wulff B.B."/>
            <person name="Steuernagel B."/>
            <person name="Mayer K.F."/>
            <person name="Olsen O.A."/>
        </authorList>
    </citation>
    <scope>NUCLEOTIDE SEQUENCE [LARGE SCALE GENOMIC DNA]</scope>
    <source>
        <strain evidence="2">cv. AL8/78</strain>
    </source>
</reference>
<dbReference type="EnsemblPlants" id="AET6Gv20495800.7">
    <property type="protein sequence ID" value="AET6Gv20495800.7"/>
    <property type="gene ID" value="AET6Gv20495800"/>
</dbReference>
<accession>A0A453NVF1</accession>
<protein>
    <submittedName>
        <fullName evidence="1">Uncharacterized protein</fullName>
    </submittedName>
</protein>
<evidence type="ECO:0000313" key="1">
    <source>
        <dbReference type="EnsemblPlants" id="AET6Gv20495800.7"/>
    </source>
</evidence>
<evidence type="ECO:0000313" key="2">
    <source>
        <dbReference type="Proteomes" id="UP000015105"/>
    </source>
</evidence>
<name>A0A453NVF1_AEGTS</name>
<organism evidence="1 2">
    <name type="scientific">Aegilops tauschii subsp. strangulata</name>
    <name type="common">Goatgrass</name>
    <dbReference type="NCBI Taxonomy" id="200361"/>
    <lineage>
        <taxon>Eukaryota</taxon>
        <taxon>Viridiplantae</taxon>
        <taxon>Streptophyta</taxon>
        <taxon>Embryophyta</taxon>
        <taxon>Tracheophyta</taxon>
        <taxon>Spermatophyta</taxon>
        <taxon>Magnoliopsida</taxon>
        <taxon>Liliopsida</taxon>
        <taxon>Poales</taxon>
        <taxon>Poaceae</taxon>
        <taxon>BOP clade</taxon>
        <taxon>Pooideae</taxon>
        <taxon>Triticodae</taxon>
        <taxon>Triticeae</taxon>
        <taxon>Triticinae</taxon>
        <taxon>Aegilops</taxon>
    </lineage>
</organism>
<dbReference type="Gramene" id="AET6Gv20495800.7">
    <property type="protein sequence ID" value="AET6Gv20495800.7"/>
    <property type="gene ID" value="AET6Gv20495800"/>
</dbReference>
<keyword evidence="2" id="KW-1185">Reference proteome</keyword>
<sequence>ADGRRFAAELRRIPGRIAGNGACAVASLYTMQGKKGVNQDAMIVWEVKHSNCLPAFPLPILML</sequence>
<dbReference type="AlphaFoldDB" id="A0A453NVF1"/>
<reference evidence="1" key="5">
    <citation type="journal article" date="2021" name="G3 (Bethesda)">
        <title>Aegilops tauschii genome assembly Aet v5.0 features greater sequence contiguity and improved annotation.</title>
        <authorList>
            <person name="Wang L."/>
            <person name="Zhu T."/>
            <person name="Rodriguez J.C."/>
            <person name="Deal K.R."/>
            <person name="Dubcovsky J."/>
            <person name="McGuire P.E."/>
            <person name="Lux T."/>
            <person name="Spannagl M."/>
            <person name="Mayer K.F.X."/>
            <person name="Baldrich P."/>
            <person name="Meyers B.C."/>
            <person name="Huo N."/>
            <person name="Gu Y.Q."/>
            <person name="Zhou H."/>
            <person name="Devos K.M."/>
            <person name="Bennetzen J.L."/>
            <person name="Unver T."/>
            <person name="Budak H."/>
            <person name="Gulick P.J."/>
            <person name="Galiba G."/>
            <person name="Kalapos B."/>
            <person name="Nelson D.R."/>
            <person name="Li P."/>
            <person name="You F.M."/>
            <person name="Luo M.C."/>
            <person name="Dvorak J."/>
        </authorList>
    </citation>
    <scope>NUCLEOTIDE SEQUENCE [LARGE SCALE GENOMIC DNA]</scope>
    <source>
        <strain evidence="1">cv. AL8/78</strain>
    </source>
</reference>
<reference evidence="1" key="3">
    <citation type="journal article" date="2017" name="Nature">
        <title>Genome sequence of the progenitor of the wheat D genome Aegilops tauschii.</title>
        <authorList>
            <person name="Luo M.C."/>
            <person name="Gu Y.Q."/>
            <person name="Puiu D."/>
            <person name="Wang H."/>
            <person name="Twardziok S.O."/>
            <person name="Deal K.R."/>
            <person name="Huo N."/>
            <person name="Zhu T."/>
            <person name="Wang L."/>
            <person name="Wang Y."/>
            <person name="McGuire P.E."/>
            <person name="Liu S."/>
            <person name="Long H."/>
            <person name="Ramasamy R.K."/>
            <person name="Rodriguez J.C."/>
            <person name="Van S.L."/>
            <person name="Yuan L."/>
            <person name="Wang Z."/>
            <person name="Xia Z."/>
            <person name="Xiao L."/>
            <person name="Anderson O.D."/>
            <person name="Ouyang S."/>
            <person name="Liang Y."/>
            <person name="Zimin A.V."/>
            <person name="Pertea G."/>
            <person name="Qi P."/>
            <person name="Bennetzen J.L."/>
            <person name="Dai X."/>
            <person name="Dawson M.W."/>
            <person name="Muller H.G."/>
            <person name="Kugler K."/>
            <person name="Rivarola-Duarte L."/>
            <person name="Spannagl M."/>
            <person name="Mayer K.F.X."/>
            <person name="Lu F.H."/>
            <person name="Bevan M.W."/>
            <person name="Leroy P."/>
            <person name="Li P."/>
            <person name="You F.M."/>
            <person name="Sun Q."/>
            <person name="Liu Z."/>
            <person name="Lyons E."/>
            <person name="Wicker T."/>
            <person name="Salzberg S.L."/>
            <person name="Devos K.M."/>
            <person name="Dvorak J."/>
        </authorList>
    </citation>
    <scope>NUCLEOTIDE SEQUENCE [LARGE SCALE GENOMIC DNA]</scope>
    <source>
        <strain evidence="1">cv. AL8/78</strain>
    </source>
</reference>